<feature type="transmembrane region" description="Helical" evidence="1">
    <location>
        <begin position="14"/>
        <end position="36"/>
    </location>
</feature>
<feature type="transmembrane region" description="Helical" evidence="1">
    <location>
        <begin position="62"/>
        <end position="81"/>
    </location>
</feature>
<feature type="transmembrane region" description="Helical" evidence="1">
    <location>
        <begin position="93"/>
        <end position="111"/>
    </location>
</feature>
<name>A0A2P4XVJ2_9STRA</name>
<dbReference type="Proteomes" id="UP000237271">
    <property type="component" value="Unassembled WGS sequence"/>
</dbReference>
<keyword evidence="3" id="KW-1185">Reference proteome</keyword>
<dbReference type="OrthoDB" id="126534at2759"/>
<dbReference type="AlphaFoldDB" id="A0A2P4XVJ2"/>
<organism evidence="2 3">
    <name type="scientific">Phytophthora palmivora</name>
    <dbReference type="NCBI Taxonomy" id="4796"/>
    <lineage>
        <taxon>Eukaryota</taxon>
        <taxon>Sar</taxon>
        <taxon>Stramenopiles</taxon>
        <taxon>Oomycota</taxon>
        <taxon>Peronosporomycetes</taxon>
        <taxon>Peronosporales</taxon>
        <taxon>Peronosporaceae</taxon>
        <taxon>Phytophthora</taxon>
    </lineage>
</organism>
<keyword evidence="1" id="KW-1133">Transmembrane helix</keyword>
<evidence type="ECO:0000313" key="2">
    <source>
        <dbReference type="EMBL" id="POM69580.1"/>
    </source>
</evidence>
<evidence type="ECO:0000256" key="1">
    <source>
        <dbReference type="SAM" id="Phobius"/>
    </source>
</evidence>
<gene>
    <name evidence="2" type="ORF">PHPALM_14127</name>
</gene>
<reference evidence="2 3" key="1">
    <citation type="journal article" date="2017" name="Genome Biol. Evol.">
        <title>Phytophthora megakarya and P. palmivora, closely related causal agents of cacao black pod rot, underwent increases in genome sizes and gene numbers by different mechanisms.</title>
        <authorList>
            <person name="Ali S.S."/>
            <person name="Shao J."/>
            <person name="Lary D.J."/>
            <person name="Kronmiller B."/>
            <person name="Shen D."/>
            <person name="Strem M.D."/>
            <person name="Amoako-Attah I."/>
            <person name="Akrofi A.Y."/>
            <person name="Begoude B.A."/>
            <person name="Ten Hoopen G.M."/>
            <person name="Coulibaly K."/>
            <person name="Kebe B.I."/>
            <person name="Melnick R.L."/>
            <person name="Guiltinan M.J."/>
            <person name="Tyler B.M."/>
            <person name="Meinhardt L.W."/>
            <person name="Bailey B.A."/>
        </authorList>
    </citation>
    <scope>NUCLEOTIDE SEQUENCE [LARGE SCALE GENOMIC DNA]</scope>
    <source>
        <strain evidence="3">sbr112.9</strain>
    </source>
</reference>
<sequence length="350" mass="39668">MNVNTFRTRYADTVAINLLPGLVVGQILIMGVMSLYQVMSHKRSVLLTQIWAYRSQNGRMQVVYLAQIIVHLIFYSGLYMLGLATGTLTDESIANLTCCCFAFSYSFINLVKARSGDQKLWSPQPVWASFCFPYNERQLLLSSQKTPKSCAKRQRVVQSLNDFCVLNAAHGQYAYRYGYCFNWLSWIVPFITAKMSRKNHAVRSVRLSLATLVTSRTASKIVVSNSTDNMHVVYKTENDNLTSFERNCLGSSFHRLFHDCDDIAYVVYNENDALLLTGYLYYGEHIYEASSVLLLLVARLVPSKILQTFNVLLLRWRVDPKDGTLSQAMACTWYTASSEQHKLAAATPVA</sequence>
<protein>
    <submittedName>
        <fullName evidence="2">Uncharacterized protein</fullName>
    </submittedName>
</protein>
<keyword evidence="1" id="KW-0812">Transmembrane</keyword>
<accession>A0A2P4XVJ2</accession>
<dbReference type="EMBL" id="NCKW01007845">
    <property type="protein sequence ID" value="POM69580.1"/>
    <property type="molecule type" value="Genomic_DNA"/>
</dbReference>
<proteinExistence type="predicted"/>
<evidence type="ECO:0000313" key="3">
    <source>
        <dbReference type="Proteomes" id="UP000237271"/>
    </source>
</evidence>
<comment type="caution">
    <text evidence="2">The sequence shown here is derived from an EMBL/GenBank/DDBJ whole genome shotgun (WGS) entry which is preliminary data.</text>
</comment>
<keyword evidence="1" id="KW-0472">Membrane</keyword>